<feature type="transmembrane region" description="Helical" evidence="13">
    <location>
        <begin position="541"/>
        <end position="560"/>
    </location>
</feature>
<dbReference type="Proteomes" id="UP001162741">
    <property type="component" value="Chromosome"/>
</dbReference>
<dbReference type="NCBIfam" id="NF002356">
    <property type="entry name" value="PRK01318.2-3"/>
    <property type="match status" value="1"/>
</dbReference>
<keyword evidence="9 13" id="KW-0472">Membrane</keyword>
<dbReference type="HAMAP" id="MF_01810">
    <property type="entry name" value="YidC_type1"/>
    <property type="match status" value="1"/>
</dbReference>
<proteinExistence type="inferred from homology"/>
<feature type="transmembrane region" description="Helical" evidence="13">
    <location>
        <begin position="379"/>
        <end position="400"/>
    </location>
</feature>
<dbReference type="Pfam" id="PF14849">
    <property type="entry name" value="YidC_periplas"/>
    <property type="match status" value="1"/>
</dbReference>
<dbReference type="PANTHER" id="PTHR12428">
    <property type="entry name" value="OXA1"/>
    <property type="match status" value="1"/>
</dbReference>
<dbReference type="Gene3D" id="2.70.98.90">
    <property type="match status" value="1"/>
</dbReference>
<evidence type="ECO:0000256" key="6">
    <source>
        <dbReference type="ARBA" id="ARBA00022692"/>
    </source>
</evidence>
<organism evidence="17 18">
    <name type="scientific">Chitinophaga horti</name>
    <dbReference type="NCBI Taxonomy" id="2920382"/>
    <lineage>
        <taxon>Bacteria</taxon>
        <taxon>Pseudomonadati</taxon>
        <taxon>Bacteroidota</taxon>
        <taxon>Chitinophagia</taxon>
        <taxon>Chitinophagales</taxon>
        <taxon>Chitinophagaceae</taxon>
        <taxon>Chitinophaga</taxon>
    </lineage>
</organism>
<feature type="transmembrane region" description="Helical" evidence="13">
    <location>
        <begin position="347"/>
        <end position="367"/>
    </location>
</feature>
<comment type="similarity">
    <text evidence="2 13">Belongs to the OXA1/ALB3/YidC family. Type 1 subfamily.</text>
</comment>
<keyword evidence="18" id="KW-1185">Reference proteome</keyword>
<feature type="compositionally biased region" description="Low complexity" evidence="14">
    <location>
        <begin position="613"/>
        <end position="622"/>
    </location>
</feature>
<feature type="region of interest" description="Disordered" evidence="14">
    <location>
        <begin position="589"/>
        <end position="622"/>
    </location>
</feature>
<dbReference type="InterPro" id="IPR001708">
    <property type="entry name" value="YidC/ALB3/OXA1/COX18"/>
</dbReference>
<evidence type="ECO:0000313" key="18">
    <source>
        <dbReference type="Proteomes" id="UP001162741"/>
    </source>
</evidence>
<evidence type="ECO:0000256" key="13">
    <source>
        <dbReference type="HAMAP-Rule" id="MF_01810"/>
    </source>
</evidence>
<name>A0ABY6IWA8_9BACT</name>
<evidence type="ECO:0000256" key="1">
    <source>
        <dbReference type="ARBA" id="ARBA00004429"/>
    </source>
</evidence>
<evidence type="ECO:0000256" key="3">
    <source>
        <dbReference type="ARBA" id="ARBA00015325"/>
    </source>
</evidence>
<dbReference type="InterPro" id="IPR038221">
    <property type="entry name" value="YidC_periplasmic_sf"/>
</dbReference>
<sequence length="622" mass="70261">MDRNSIIGFLLIGALLVGYIFYNNKTQVAAQKEKHRKDSIAALNKPKEDKTPVVDSTGHVVTADSATLAANYGVLANAVAGTEQVQVLENDVVRIELTNKGGQPKLVRVKAFKGEGAKNNKQFLSSDGKPLDLQAGSYNRISLALPVNGKQVNTADLYFAGSQIQTNADGSQVVTYRLETGNPAQYLEYIYTLAKDSYVVNFNIHAVGMHNLIAGNTLPLQWNSRFTKQEHDMTSERMNNQMHYRLEEKGHDYFTLQNKSQEKLEKVQWLSFKQQFFNVTFMPKKGTFASADITTNVPQSPNIVGEQMTTLQLPYDRSANYSFPIDIYYGPNHYKTLKSFGNDFESIIPLGTGIFAFVKYVNKWIIIPVFNLLSGSISNYGLIIILLTIFIRLLIAPFTYQSYVSQAKMKVLKPELDALRAKHGDDQQAFGMEQMKLFRSAGVSPLGGCLPALLQLPILVAMYSFFPSSIELRQESFLWATDLSTYDSILNFGFEIPFYGNHVSLFTLLMTVTSLILAFYNRGMTDQSNPVMKYMPYVFPIMLLGIFNKLAAALTFYYFLSNVISIVLQFVLQNFVINHAKIHAQIEENKKKPKTQSKFAEKMAELQKRQQEMQKQQQSRKK</sequence>
<keyword evidence="8 13" id="KW-1133">Transmembrane helix</keyword>
<feature type="transmembrane region" description="Helical" evidence="13">
    <location>
        <begin position="442"/>
        <end position="466"/>
    </location>
</feature>
<reference evidence="17" key="1">
    <citation type="submission" date="2022-10" db="EMBL/GenBank/DDBJ databases">
        <title>Chitinophaga sp. nov., isolated from soil.</title>
        <authorList>
            <person name="Jeon C.O."/>
        </authorList>
    </citation>
    <scope>NUCLEOTIDE SEQUENCE</scope>
    <source>
        <strain evidence="17">R8</strain>
    </source>
</reference>
<evidence type="ECO:0000256" key="7">
    <source>
        <dbReference type="ARBA" id="ARBA00022927"/>
    </source>
</evidence>
<evidence type="ECO:0000256" key="10">
    <source>
        <dbReference type="ARBA" id="ARBA00023186"/>
    </source>
</evidence>
<gene>
    <name evidence="13 17" type="primary">yidC</name>
    <name evidence="17" type="ORF">MKQ68_16335</name>
</gene>
<feature type="compositionally biased region" description="Basic and acidic residues" evidence="14">
    <location>
        <begin position="599"/>
        <end position="612"/>
    </location>
</feature>
<comment type="subcellular location">
    <subcellularLocation>
        <location evidence="1">Cell inner membrane</location>
        <topology evidence="1">Multi-pass membrane protein</topology>
    </subcellularLocation>
    <subcellularLocation>
        <location evidence="13">Cell membrane</location>
        <topology evidence="13">Multi-pass membrane protein</topology>
    </subcellularLocation>
</comment>
<dbReference type="PRINTS" id="PR00701">
    <property type="entry name" value="60KDINNERMP"/>
</dbReference>
<evidence type="ECO:0000313" key="17">
    <source>
        <dbReference type="EMBL" id="UYQ91658.1"/>
    </source>
</evidence>
<evidence type="ECO:0000256" key="5">
    <source>
        <dbReference type="ARBA" id="ARBA00022475"/>
    </source>
</evidence>
<keyword evidence="6 13" id="KW-0812">Transmembrane</keyword>
<evidence type="ECO:0000256" key="8">
    <source>
        <dbReference type="ARBA" id="ARBA00022989"/>
    </source>
</evidence>
<comment type="subunit">
    <text evidence="13">Interacts with the Sec translocase complex via SecD. Specifically interacts with transmembrane segments of nascent integral membrane proteins during membrane integration.</text>
</comment>
<dbReference type="NCBIfam" id="TIGR03592">
    <property type="entry name" value="yidC_oxa1_cterm"/>
    <property type="match status" value="1"/>
</dbReference>
<evidence type="ECO:0000259" key="15">
    <source>
        <dbReference type="Pfam" id="PF02096"/>
    </source>
</evidence>
<feature type="domain" description="Membrane insertase YidC N-terminal" evidence="16">
    <location>
        <begin position="88"/>
        <end position="356"/>
    </location>
</feature>
<keyword evidence="5 13" id="KW-1003">Cell membrane</keyword>
<evidence type="ECO:0000256" key="2">
    <source>
        <dbReference type="ARBA" id="ARBA00010527"/>
    </source>
</evidence>
<dbReference type="InterPro" id="IPR047196">
    <property type="entry name" value="YidC_ALB_C"/>
</dbReference>
<comment type="function">
    <text evidence="13">Required for the insertion and/or proper folding and/or complex formation of integral membrane proteins into the membrane. Involved in integration of membrane proteins that insert both dependently and independently of the Sec translocase complex, as well as at least some lipoproteins. Aids folding of multispanning membrane proteins.</text>
</comment>
<protein>
    <recommendedName>
        <fullName evidence="3 13">Membrane protein insertase YidC</fullName>
    </recommendedName>
    <alternativeName>
        <fullName evidence="12 13">Foldase YidC</fullName>
    </alternativeName>
    <alternativeName>
        <fullName evidence="11 13">Membrane integrase YidC</fullName>
    </alternativeName>
    <alternativeName>
        <fullName evidence="13">Membrane protein YidC</fullName>
    </alternativeName>
</protein>
<keyword evidence="7 13" id="KW-0653">Protein transport</keyword>
<dbReference type="NCBIfam" id="TIGR03593">
    <property type="entry name" value="yidC_nterm"/>
    <property type="match status" value="1"/>
</dbReference>
<evidence type="ECO:0000256" key="11">
    <source>
        <dbReference type="ARBA" id="ARBA00033245"/>
    </source>
</evidence>
<evidence type="ECO:0000256" key="4">
    <source>
        <dbReference type="ARBA" id="ARBA00022448"/>
    </source>
</evidence>
<dbReference type="PANTHER" id="PTHR12428:SF65">
    <property type="entry name" value="CYTOCHROME C OXIDASE ASSEMBLY PROTEIN COX18, MITOCHONDRIAL"/>
    <property type="match status" value="1"/>
</dbReference>
<dbReference type="InterPro" id="IPR028053">
    <property type="entry name" value="Membr_insert_YidC_N"/>
</dbReference>
<feature type="domain" description="Membrane insertase YidC/Oxa/ALB C-terminal" evidence="15">
    <location>
        <begin position="380"/>
        <end position="573"/>
    </location>
</feature>
<dbReference type="CDD" id="cd20070">
    <property type="entry name" value="5TM_YidC_Alb3"/>
    <property type="match status" value="1"/>
</dbReference>
<dbReference type="InterPro" id="IPR019998">
    <property type="entry name" value="Membr_insert_YidC"/>
</dbReference>
<evidence type="ECO:0000256" key="9">
    <source>
        <dbReference type="ARBA" id="ARBA00023136"/>
    </source>
</evidence>
<dbReference type="InterPro" id="IPR028055">
    <property type="entry name" value="YidC/Oxa/ALB_C"/>
</dbReference>
<feature type="transmembrane region" description="Helical" evidence="13">
    <location>
        <begin position="6"/>
        <end position="22"/>
    </location>
</feature>
<evidence type="ECO:0000259" key="16">
    <source>
        <dbReference type="Pfam" id="PF14849"/>
    </source>
</evidence>
<evidence type="ECO:0000256" key="14">
    <source>
        <dbReference type="SAM" id="MobiDB-lite"/>
    </source>
</evidence>
<evidence type="ECO:0000256" key="12">
    <source>
        <dbReference type="ARBA" id="ARBA00033342"/>
    </source>
</evidence>
<keyword evidence="10 13" id="KW-0143">Chaperone</keyword>
<accession>A0ABY6IWA8</accession>
<dbReference type="Pfam" id="PF02096">
    <property type="entry name" value="60KD_IMP"/>
    <property type="match status" value="1"/>
</dbReference>
<dbReference type="EMBL" id="CP107006">
    <property type="protein sequence ID" value="UYQ91658.1"/>
    <property type="molecule type" value="Genomic_DNA"/>
</dbReference>
<dbReference type="CDD" id="cd19961">
    <property type="entry name" value="EcYidC-like_peri"/>
    <property type="match status" value="1"/>
</dbReference>
<keyword evidence="4 13" id="KW-0813">Transport</keyword>
<feature type="transmembrane region" description="Helical" evidence="13">
    <location>
        <begin position="498"/>
        <end position="520"/>
    </location>
</feature>
<dbReference type="RefSeq" id="WP_264280045.1">
    <property type="nucleotide sequence ID" value="NZ_CP107006.1"/>
</dbReference>